<name>A0A0B6YJE5_9EUPU</name>
<dbReference type="SUPFAM" id="SSF48403">
    <property type="entry name" value="Ankyrin repeat"/>
    <property type="match status" value="1"/>
</dbReference>
<feature type="repeat" description="ANK" evidence="3">
    <location>
        <begin position="121"/>
        <end position="153"/>
    </location>
</feature>
<evidence type="ECO:0000256" key="1">
    <source>
        <dbReference type="ARBA" id="ARBA00022737"/>
    </source>
</evidence>
<feature type="repeat" description="ANK" evidence="3">
    <location>
        <begin position="88"/>
        <end position="120"/>
    </location>
</feature>
<evidence type="ECO:0000256" key="3">
    <source>
        <dbReference type="PROSITE-ProRule" id="PRU00023"/>
    </source>
</evidence>
<dbReference type="PROSITE" id="PS50297">
    <property type="entry name" value="ANK_REP_REGION"/>
    <property type="match status" value="3"/>
</dbReference>
<dbReference type="PANTHER" id="PTHR24171">
    <property type="entry name" value="ANKYRIN REPEAT DOMAIN-CONTAINING PROTEIN 39-RELATED"/>
    <property type="match status" value="1"/>
</dbReference>
<evidence type="ECO:0000313" key="4">
    <source>
        <dbReference type="EMBL" id="CEK56338.1"/>
    </source>
</evidence>
<keyword evidence="2 3" id="KW-0040">ANK repeat</keyword>
<dbReference type="EMBL" id="HACG01009473">
    <property type="protein sequence ID" value="CEK56338.1"/>
    <property type="molecule type" value="Transcribed_RNA"/>
</dbReference>
<gene>
    <name evidence="4" type="primary">ORF27398</name>
</gene>
<dbReference type="AlphaFoldDB" id="A0A0B6YJE5"/>
<dbReference type="InterPro" id="IPR002110">
    <property type="entry name" value="Ankyrin_rpt"/>
</dbReference>
<dbReference type="InterPro" id="IPR036770">
    <property type="entry name" value="Ankyrin_rpt-contain_sf"/>
</dbReference>
<proteinExistence type="predicted"/>
<evidence type="ECO:0000256" key="2">
    <source>
        <dbReference type="ARBA" id="ARBA00023043"/>
    </source>
</evidence>
<feature type="non-terminal residue" evidence="4">
    <location>
        <position position="1"/>
    </location>
</feature>
<dbReference type="Gene3D" id="1.25.40.20">
    <property type="entry name" value="Ankyrin repeat-containing domain"/>
    <property type="match status" value="1"/>
</dbReference>
<feature type="repeat" description="ANK" evidence="3">
    <location>
        <begin position="154"/>
        <end position="186"/>
    </location>
</feature>
<dbReference type="Pfam" id="PF12796">
    <property type="entry name" value="Ank_2"/>
    <property type="match status" value="1"/>
</dbReference>
<keyword evidence="1" id="KW-0677">Repeat</keyword>
<organism evidence="4">
    <name type="scientific">Arion vulgaris</name>
    <dbReference type="NCBI Taxonomy" id="1028688"/>
    <lineage>
        <taxon>Eukaryota</taxon>
        <taxon>Metazoa</taxon>
        <taxon>Spiralia</taxon>
        <taxon>Lophotrochozoa</taxon>
        <taxon>Mollusca</taxon>
        <taxon>Gastropoda</taxon>
        <taxon>Heterobranchia</taxon>
        <taxon>Euthyneura</taxon>
        <taxon>Panpulmonata</taxon>
        <taxon>Eupulmonata</taxon>
        <taxon>Stylommatophora</taxon>
        <taxon>Helicina</taxon>
        <taxon>Arionoidea</taxon>
        <taxon>Arionidae</taxon>
        <taxon>Arion</taxon>
    </lineage>
</organism>
<protein>
    <submittedName>
        <fullName evidence="4">Uncharacterized protein</fullName>
    </submittedName>
</protein>
<feature type="non-terminal residue" evidence="4">
    <location>
        <position position="212"/>
    </location>
</feature>
<dbReference type="SMART" id="SM00248">
    <property type="entry name" value="ANK"/>
    <property type="match status" value="4"/>
</dbReference>
<dbReference type="PROSITE" id="PS50088">
    <property type="entry name" value="ANK_REPEAT"/>
    <property type="match status" value="3"/>
</dbReference>
<sequence length="212" mass="23329">NNKEEEEDDAEVRYNDLTSEPVAYDASCVEIPDKENSIFQAARDNDFTIVERFLHEGLDVNTKHVEEALDAAYTIKDLTRMVRPLRLKQYSLLHVAVIHGEIQTVKSLLLHGASVNITDQNLVSPLSLATAIQRPDVVKLLIEKGADVNIQSLSGRTPLIQAIENNSLVTVKLLIAAGADLDLADIKGTTPLLTYISLYSYMSSNISPNKSG</sequence>
<reference evidence="4" key="1">
    <citation type="submission" date="2014-12" db="EMBL/GenBank/DDBJ databases">
        <title>Insight into the proteome of Arion vulgaris.</title>
        <authorList>
            <person name="Aradska J."/>
            <person name="Bulat T."/>
            <person name="Smidak R."/>
            <person name="Sarate P."/>
            <person name="Gangsoo J."/>
            <person name="Sialana F."/>
            <person name="Bilban M."/>
            <person name="Lubec G."/>
        </authorList>
    </citation>
    <scope>NUCLEOTIDE SEQUENCE</scope>
    <source>
        <tissue evidence="4">Skin</tissue>
    </source>
</reference>
<accession>A0A0B6YJE5</accession>